<dbReference type="EMBL" id="CP104205">
    <property type="protein sequence ID" value="UWX55264.1"/>
    <property type="molecule type" value="Genomic_DNA"/>
</dbReference>
<evidence type="ECO:0008006" key="3">
    <source>
        <dbReference type="Google" id="ProtNLM"/>
    </source>
</evidence>
<gene>
    <name evidence="1" type="ORF">NYZ99_01190</name>
</gene>
<keyword evidence="2" id="KW-1185">Reference proteome</keyword>
<name>A0ABY5Y8P8_9FLAO</name>
<reference evidence="1" key="1">
    <citation type="submission" date="2022-09" db="EMBL/GenBank/DDBJ databases">
        <title>Maribacter litopenaei sp. nov., isolated from the intestinal tract of the Pacific White Shrimp, Litopenaeus vannamei.</title>
        <authorList>
            <person name="Kim S.Y."/>
            <person name="Hwang C.Y."/>
        </authorList>
    </citation>
    <scope>NUCLEOTIDE SEQUENCE</scope>
    <source>
        <strain evidence="1">HL-LV01</strain>
    </source>
</reference>
<evidence type="ECO:0000313" key="1">
    <source>
        <dbReference type="EMBL" id="UWX55264.1"/>
    </source>
</evidence>
<dbReference type="SUPFAM" id="SSF110296">
    <property type="entry name" value="Oligoxyloglucan reducing end-specific cellobiohydrolase"/>
    <property type="match status" value="2"/>
</dbReference>
<proteinExistence type="predicted"/>
<accession>A0ABY5Y8P8</accession>
<dbReference type="Gene3D" id="2.130.10.10">
    <property type="entry name" value="YVTN repeat-like/Quinoprotein amine dehydrogenase"/>
    <property type="match status" value="1"/>
</dbReference>
<sequence>MKKIYYLLILLCILPLGLESQRRKNKNQSDYVKVQDSMFSGLKWRNIGPSRGGRSVASTGVVGQPMTYYMGTVGGGIYKTTDDGLTWKNISDGFLKTGTVGAIAVAESNPNILYAGMGEHAARGVMTSMGDGVYKSTDAGKTWTHIGLDQTRHISDVIIHPTNPNIVFVAAQGAQYGYSAQRGIYRSMDGGATWENVLFVDNNTGASSLSMDMKNPLILYAAMWQHRRYPWVMESGGKNSEFINPQMVVQLGNN</sequence>
<protein>
    <recommendedName>
        <fullName evidence="3">Glycosyl hydrolase</fullName>
    </recommendedName>
</protein>
<dbReference type="InterPro" id="IPR015943">
    <property type="entry name" value="WD40/YVTN_repeat-like_dom_sf"/>
</dbReference>
<dbReference type="Proteomes" id="UP001059209">
    <property type="component" value="Chromosome"/>
</dbReference>
<dbReference type="PANTHER" id="PTHR43739:SF5">
    <property type="entry name" value="EXO-ALPHA-SIALIDASE"/>
    <property type="match status" value="1"/>
</dbReference>
<dbReference type="InterPro" id="IPR052025">
    <property type="entry name" value="Xyloglucanase_GH74"/>
</dbReference>
<dbReference type="PANTHER" id="PTHR43739">
    <property type="entry name" value="XYLOGLUCANASE (EUROFUNG)"/>
    <property type="match status" value="1"/>
</dbReference>
<evidence type="ECO:0000313" key="2">
    <source>
        <dbReference type="Proteomes" id="UP001059209"/>
    </source>
</evidence>
<dbReference type="RefSeq" id="WP_260573126.1">
    <property type="nucleotide sequence ID" value="NZ_CP104205.1"/>
</dbReference>
<dbReference type="CDD" id="cd15482">
    <property type="entry name" value="Sialidase_non-viral"/>
    <property type="match status" value="1"/>
</dbReference>
<organism evidence="1 2">
    <name type="scientific">Maribacter litopenaei</name>
    <dbReference type="NCBI Taxonomy" id="2976127"/>
    <lineage>
        <taxon>Bacteria</taxon>
        <taxon>Pseudomonadati</taxon>
        <taxon>Bacteroidota</taxon>
        <taxon>Flavobacteriia</taxon>
        <taxon>Flavobacteriales</taxon>
        <taxon>Flavobacteriaceae</taxon>
        <taxon>Maribacter</taxon>
    </lineage>
</organism>